<dbReference type="AlphaFoldDB" id="A0A380KGK2"/>
<organism evidence="2 3">
    <name type="scientific">Streptococcus hyointestinalis</name>
    <dbReference type="NCBI Taxonomy" id="1337"/>
    <lineage>
        <taxon>Bacteria</taxon>
        <taxon>Bacillati</taxon>
        <taxon>Bacillota</taxon>
        <taxon>Bacilli</taxon>
        <taxon>Lactobacillales</taxon>
        <taxon>Streptococcaceae</taxon>
        <taxon>Streptococcus</taxon>
    </lineage>
</organism>
<sequence>MEKPDKELYCYKQALSQPYWIQRLTDNFSLNSALKLSFFVYGFVVGASLWYLMDFLLFFLPWGLRGMLCVVAGIYLGRRLSDLVVDGKAFVFYLKDYLLFYIKYGMREESIYINKGQIYHKPRERRTRVI</sequence>
<dbReference type="InterPro" id="IPR025608">
    <property type="entry name" value="TcpE"/>
</dbReference>
<protein>
    <submittedName>
        <fullName evidence="2">TcpE family</fullName>
    </submittedName>
</protein>
<dbReference type="OrthoDB" id="2222342at2"/>
<dbReference type="EMBL" id="UHFN01000007">
    <property type="protein sequence ID" value="SUN63719.1"/>
    <property type="molecule type" value="Genomic_DNA"/>
</dbReference>
<dbReference type="Pfam" id="PF12648">
    <property type="entry name" value="TcpE"/>
    <property type="match status" value="1"/>
</dbReference>
<gene>
    <name evidence="2" type="ORF">NCTC12224_02597</name>
</gene>
<feature type="transmembrane region" description="Helical" evidence="1">
    <location>
        <begin position="59"/>
        <end position="77"/>
    </location>
</feature>
<feature type="transmembrane region" description="Helical" evidence="1">
    <location>
        <begin position="33"/>
        <end position="53"/>
    </location>
</feature>
<accession>A0A380KGK2</accession>
<keyword evidence="1" id="KW-0812">Transmembrane</keyword>
<name>A0A380KGK2_9STRE</name>
<keyword evidence="1" id="KW-1133">Transmembrane helix</keyword>
<evidence type="ECO:0000313" key="3">
    <source>
        <dbReference type="Proteomes" id="UP000254924"/>
    </source>
</evidence>
<keyword evidence="1" id="KW-0472">Membrane</keyword>
<keyword evidence="3" id="KW-1185">Reference proteome</keyword>
<proteinExistence type="predicted"/>
<evidence type="ECO:0000256" key="1">
    <source>
        <dbReference type="SAM" id="Phobius"/>
    </source>
</evidence>
<dbReference type="Proteomes" id="UP000254924">
    <property type="component" value="Unassembled WGS sequence"/>
</dbReference>
<reference evidence="2 3" key="1">
    <citation type="submission" date="2018-06" db="EMBL/GenBank/DDBJ databases">
        <authorList>
            <consortium name="Pathogen Informatics"/>
            <person name="Doyle S."/>
        </authorList>
    </citation>
    <scope>NUCLEOTIDE SEQUENCE [LARGE SCALE GENOMIC DNA]</scope>
    <source>
        <strain evidence="2 3">NCTC12224</strain>
    </source>
</reference>
<evidence type="ECO:0000313" key="2">
    <source>
        <dbReference type="EMBL" id="SUN63719.1"/>
    </source>
</evidence>